<dbReference type="InterPro" id="IPR006419">
    <property type="entry name" value="NMN_transpt_PnuC"/>
</dbReference>
<dbReference type="GO" id="GO:0005886">
    <property type="term" value="C:plasma membrane"/>
    <property type="evidence" value="ECO:0007669"/>
    <property type="project" value="UniProtKB-SubCell"/>
</dbReference>
<dbReference type="AlphaFoldDB" id="A0A9D2ILP9"/>
<evidence type="ECO:0000256" key="8">
    <source>
        <dbReference type="ARBA" id="ARBA00022989"/>
    </source>
</evidence>
<evidence type="ECO:0000256" key="10">
    <source>
        <dbReference type="SAM" id="Phobius"/>
    </source>
</evidence>
<gene>
    <name evidence="11" type="primary">pnuC</name>
    <name evidence="11" type="ORF">H9816_07415</name>
</gene>
<comment type="function">
    <text evidence="1">Required for nicotinamide riboside transport across the inner membrane.</text>
</comment>
<keyword evidence="9 10" id="KW-0472">Membrane</keyword>
<evidence type="ECO:0000256" key="3">
    <source>
        <dbReference type="ARBA" id="ARBA00006669"/>
    </source>
</evidence>
<sequence>MNLLEIAGVVTGLLYLWFEYRASIWLWPVSVVMPALYLFVYYESGFYADMAINGYYLIASAYGWISWSRRRNDARPLPISRTPRRLLLPLGLVTALCFAATAVLLVRYTDSTVPYGDSFTTALSVAALWMLSRKYAEQWLVWIVVDAVSAGLYFYKGLYPTGGLYLLYAIVAVAGYFKWLKLIRQDEQTPLPDA</sequence>
<evidence type="ECO:0000256" key="1">
    <source>
        <dbReference type="ARBA" id="ARBA00002672"/>
    </source>
</evidence>
<name>A0A9D2ILP9_9BACT</name>
<evidence type="ECO:0000313" key="11">
    <source>
        <dbReference type="EMBL" id="HIZ15718.1"/>
    </source>
</evidence>
<keyword evidence="8 10" id="KW-1133">Transmembrane helix</keyword>
<dbReference type="EMBL" id="DXCC01000028">
    <property type="protein sequence ID" value="HIZ15718.1"/>
    <property type="molecule type" value="Genomic_DNA"/>
</dbReference>
<keyword evidence="7 10" id="KW-0812">Transmembrane</keyword>
<dbReference type="Proteomes" id="UP000824014">
    <property type="component" value="Unassembled WGS sequence"/>
</dbReference>
<reference evidence="11" key="1">
    <citation type="journal article" date="2021" name="PeerJ">
        <title>Extensive microbial diversity within the chicken gut microbiome revealed by metagenomics and culture.</title>
        <authorList>
            <person name="Gilroy R."/>
            <person name="Ravi A."/>
            <person name="Getino M."/>
            <person name="Pursley I."/>
            <person name="Horton D.L."/>
            <person name="Alikhan N.F."/>
            <person name="Baker D."/>
            <person name="Gharbi K."/>
            <person name="Hall N."/>
            <person name="Watson M."/>
            <person name="Adriaenssens E.M."/>
            <person name="Foster-Nyarko E."/>
            <person name="Jarju S."/>
            <person name="Secka A."/>
            <person name="Antonio M."/>
            <person name="Oren A."/>
            <person name="Chaudhuri R.R."/>
            <person name="La Ragione R."/>
            <person name="Hildebrand F."/>
            <person name="Pallen M.J."/>
        </authorList>
    </citation>
    <scope>NUCLEOTIDE SEQUENCE</scope>
    <source>
        <strain evidence="11">ChiHjej11B10-19426</strain>
    </source>
</reference>
<feature type="transmembrane region" description="Helical" evidence="10">
    <location>
        <begin position="86"/>
        <end position="106"/>
    </location>
</feature>
<comment type="subcellular location">
    <subcellularLocation>
        <location evidence="2">Cell membrane</location>
        <topology evidence="2">Multi-pass membrane protein</topology>
    </subcellularLocation>
</comment>
<comment type="caution">
    <text evidence="11">The sequence shown here is derived from an EMBL/GenBank/DDBJ whole genome shotgun (WGS) entry which is preliminary data.</text>
</comment>
<feature type="transmembrane region" description="Helical" evidence="10">
    <location>
        <begin position="162"/>
        <end position="180"/>
    </location>
</feature>
<evidence type="ECO:0000256" key="5">
    <source>
        <dbReference type="ARBA" id="ARBA00022448"/>
    </source>
</evidence>
<proteinExistence type="inferred from homology"/>
<dbReference type="PANTHER" id="PTHR36122">
    <property type="entry name" value="NICOTINAMIDE RIBOSIDE TRANSPORTER PNUC"/>
    <property type="match status" value="1"/>
</dbReference>
<organism evidence="11 12">
    <name type="scientific">Candidatus Tidjanibacter faecipullorum</name>
    <dbReference type="NCBI Taxonomy" id="2838766"/>
    <lineage>
        <taxon>Bacteria</taxon>
        <taxon>Pseudomonadati</taxon>
        <taxon>Bacteroidota</taxon>
        <taxon>Bacteroidia</taxon>
        <taxon>Bacteroidales</taxon>
        <taxon>Rikenellaceae</taxon>
        <taxon>Tidjanibacter</taxon>
    </lineage>
</organism>
<evidence type="ECO:0000313" key="12">
    <source>
        <dbReference type="Proteomes" id="UP000824014"/>
    </source>
</evidence>
<reference evidence="11" key="2">
    <citation type="submission" date="2021-04" db="EMBL/GenBank/DDBJ databases">
        <authorList>
            <person name="Gilroy R."/>
        </authorList>
    </citation>
    <scope>NUCLEOTIDE SEQUENCE</scope>
    <source>
        <strain evidence="11">ChiHjej11B10-19426</strain>
    </source>
</reference>
<dbReference type="Pfam" id="PF04973">
    <property type="entry name" value="NMN_transporter"/>
    <property type="match status" value="1"/>
</dbReference>
<evidence type="ECO:0000256" key="2">
    <source>
        <dbReference type="ARBA" id="ARBA00004651"/>
    </source>
</evidence>
<evidence type="ECO:0000256" key="4">
    <source>
        <dbReference type="ARBA" id="ARBA00017522"/>
    </source>
</evidence>
<dbReference type="NCBIfam" id="TIGR01528">
    <property type="entry name" value="NMN_trans_PnuC"/>
    <property type="match status" value="1"/>
</dbReference>
<protein>
    <recommendedName>
        <fullName evidence="4">Nicotinamide riboside transporter PnuC</fullName>
    </recommendedName>
</protein>
<dbReference type="GO" id="GO:0034257">
    <property type="term" value="F:nicotinamide riboside transmembrane transporter activity"/>
    <property type="evidence" value="ECO:0007669"/>
    <property type="project" value="InterPro"/>
</dbReference>
<evidence type="ECO:0000256" key="6">
    <source>
        <dbReference type="ARBA" id="ARBA00022475"/>
    </source>
</evidence>
<comment type="similarity">
    <text evidence="3">Belongs to the nicotinamide ribonucleoside (NR) uptake permease (TC 4.B.1) family.</text>
</comment>
<keyword evidence="6" id="KW-1003">Cell membrane</keyword>
<accession>A0A9D2ILP9</accession>
<feature type="transmembrane region" description="Helical" evidence="10">
    <location>
        <begin position="46"/>
        <end position="65"/>
    </location>
</feature>
<dbReference type="PANTHER" id="PTHR36122:SF2">
    <property type="entry name" value="NICOTINAMIDE RIBOSIDE TRANSPORTER PNUC"/>
    <property type="match status" value="1"/>
</dbReference>
<evidence type="ECO:0000256" key="7">
    <source>
        <dbReference type="ARBA" id="ARBA00022692"/>
    </source>
</evidence>
<evidence type="ECO:0000256" key="9">
    <source>
        <dbReference type="ARBA" id="ARBA00023136"/>
    </source>
</evidence>
<keyword evidence="5" id="KW-0813">Transport</keyword>